<evidence type="ECO:0000313" key="2">
    <source>
        <dbReference type="EMBL" id="TRX05568.1"/>
    </source>
</evidence>
<keyword evidence="4" id="KW-1185">Reference proteome</keyword>
<dbReference type="EMBL" id="VJZL01000044">
    <property type="protein sequence ID" value="TRX05568.1"/>
    <property type="molecule type" value="Genomic_DNA"/>
</dbReference>
<name>A0A553BBD7_9FLAO</name>
<dbReference type="Proteomes" id="UP000318528">
    <property type="component" value="Unassembled WGS sequence"/>
</dbReference>
<accession>A0A553BBD7</accession>
<feature type="chain" id="PRO_5021847543" evidence="1">
    <location>
        <begin position="32"/>
        <end position="389"/>
    </location>
</feature>
<dbReference type="Proteomes" id="UP000318669">
    <property type="component" value="Unassembled WGS sequence"/>
</dbReference>
<dbReference type="AlphaFoldDB" id="A0A553BBD7"/>
<dbReference type="Gene3D" id="1.25.40.10">
    <property type="entry name" value="Tetratricopeptide repeat domain"/>
    <property type="match status" value="1"/>
</dbReference>
<gene>
    <name evidence="2" type="ORF">FNW11_15915</name>
    <name evidence="3" type="ORF">FNW12_09650</name>
</gene>
<organism evidence="2 5">
    <name type="scientific">Flavobacterium gawalongense</name>
    <dbReference type="NCBI Taxonomy" id="2594432"/>
    <lineage>
        <taxon>Bacteria</taxon>
        <taxon>Pseudomonadati</taxon>
        <taxon>Bacteroidota</taxon>
        <taxon>Flavobacteriia</taxon>
        <taxon>Flavobacteriales</taxon>
        <taxon>Flavobacteriaceae</taxon>
        <taxon>Flavobacterium</taxon>
    </lineage>
</organism>
<proteinExistence type="predicted"/>
<dbReference type="SUPFAM" id="SSF48452">
    <property type="entry name" value="TPR-like"/>
    <property type="match status" value="1"/>
</dbReference>
<dbReference type="RefSeq" id="WP_143387473.1">
    <property type="nucleotide sequence ID" value="NZ_VJZL01000044.1"/>
</dbReference>
<dbReference type="EMBL" id="VJZN01000014">
    <property type="protein sequence ID" value="TRX05875.1"/>
    <property type="molecule type" value="Genomic_DNA"/>
</dbReference>
<feature type="signal peptide" evidence="1">
    <location>
        <begin position="1"/>
        <end position="31"/>
    </location>
</feature>
<comment type="caution">
    <text evidence="2">The sequence shown here is derived from an EMBL/GenBank/DDBJ whole genome shotgun (WGS) entry which is preliminary data.</text>
</comment>
<evidence type="ECO:0000313" key="4">
    <source>
        <dbReference type="Proteomes" id="UP000318528"/>
    </source>
</evidence>
<evidence type="ECO:0000313" key="3">
    <source>
        <dbReference type="EMBL" id="TRX05875.1"/>
    </source>
</evidence>
<dbReference type="OrthoDB" id="1376641at2"/>
<evidence type="ECO:0000256" key="1">
    <source>
        <dbReference type="SAM" id="SignalP"/>
    </source>
</evidence>
<protein>
    <submittedName>
        <fullName evidence="2">Uncharacterized protein</fullName>
    </submittedName>
</protein>
<sequence length="389" mass="44044">MNNQISYTSFKKKSFAFIFVVVIGSVFSVHAQNNAEIQINVVFNQLVTAYGSTKSAPQLVILKDKPKQKTPAFYQASPKPVVKMDIYLYTLCRTFGKDSLNALAVVISHELAHYYNDHTFCSDFAFAIRKDNTTLSSKLKALKLERIGYETQADHTGLFYACIAGYQPLEVSSRLLDAIYTDYQLKDNEPGYPTKSERKVIVATAQAKITDLFQLFKQGNQELANKEYSKAATDFEVLTQHFPSRENYNNLGVARTMEALQYQPLSRGASLYPERFVYPIANDTISRLQQTSGERGFDEEHSELMQRLLKSAQKDFEKAISLDPDYAISYVNLACVFDLLDNPEAAIGKIKELPKAAQESKAAQRILAIAYYNADMEEKAEKIWKELEK</sequence>
<dbReference type="InterPro" id="IPR011990">
    <property type="entry name" value="TPR-like_helical_dom_sf"/>
</dbReference>
<evidence type="ECO:0000313" key="5">
    <source>
        <dbReference type="Proteomes" id="UP000318669"/>
    </source>
</evidence>
<reference evidence="4 5" key="1">
    <citation type="submission" date="2019-07" db="EMBL/GenBank/DDBJ databases">
        <title>Novel species of Flavobacterium.</title>
        <authorList>
            <person name="Liu Q."/>
            <person name="Xin Y.-H."/>
        </authorList>
    </citation>
    <scope>NUCLEOTIDE SEQUENCE [LARGE SCALE GENOMIC DNA]</scope>
    <source>
        <strain evidence="3 4">GSP39</strain>
        <strain evidence="2 5">GSR22</strain>
    </source>
</reference>
<keyword evidence="1" id="KW-0732">Signal</keyword>